<dbReference type="GO" id="GO:0003676">
    <property type="term" value="F:nucleic acid binding"/>
    <property type="evidence" value="ECO:0007669"/>
    <property type="project" value="InterPro"/>
</dbReference>
<dbReference type="CDD" id="cd06222">
    <property type="entry name" value="RNase_H_like"/>
    <property type="match status" value="1"/>
</dbReference>
<dbReference type="SUPFAM" id="SSF53098">
    <property type="entry name" value="Ribonuclease H-like"/>
    <property type="match status" value="1"/>
</dbReference>
<feature type="domain" description="RNase H type-1" evidence="1">
    <location>
        <begin position="47"/>
        <end position="153"/>
    </location>
</feature>
<dbReference type="InterPro" id="IPR036397">
    <property type="entry name" value="RNaseH_sf"/>
</dbReference>
<comment type="caution">
    <text evidence="2">The sequence shown here is derived from an EMBL/GenBank/DDBJ whole genome shotgun (WGS) entry which is preliminary data.</text>
</comment>
<evidence type="ECO:0000259" key="1">
    <source>
        <dbReference type="Pfam" id="PF13456"/>
    </source>
</evidence>
<evidence type="ECO:0000313" key="2">
    <source>
        <dbReference type="EMBL" id="KAF4361805.1"/>
    </source>
</evidence>
<dbReference type="PANTHER" id="PTHR47074:SF48">
    <property type="entry name" value="POLYNUCLEOTIDYL TRANSFERASE, RIBONUCLEASE H-LIKE SUPERFAMILY PROTEIN"/>
    <property type="match status" value="1"/>
</dbReference>
<dbReference type="PANTHER" id="PTHR47074">
    <property type="entry name" value="BNAC02G40300D PROTEIN"/>
    <property type="match status" value="1"/>
</dbReference>
<dbReference type="InterPro" id="IPR044730">
    <property type="entry name" value="RNase_H-like_dom_plant"/>
</dbReference>
<dbReference type="GO" id="GO:0004523">
    <property type="term" value="F:RNA-DNA hybrid ribonuclease activity"/>
    <property type="evidence" value="ECO:0007669"/>
    <property type="project" value="InterPro"/>
</dbReference>
<sequence length="178" mass="19557">MDEIFGEVQSPRQDRLEKVKQKWVPPPDDYVTIKIDASLILDKMGCGLSAVIRGSEGDLIVAEIVFIPGVVSVNLAEAAAMHLGFRLAHRWSAPKAIVSSDCLGIVNDMQSSSSTFSDWGMLGREILALQQHFLSLKFTYVPRDCNAVANALAIWSHMPTIIIDTSVLLDANDMDEKV</sequence>
<name>A0A7J6ETW0_CANSA</name>
<evidence type="ECO:0000313" key="3">
    <source>
        <dbReference type="Proteomes" id="UP000525078"/>
    </source>
</evidence>
<accession>A0A7J6ETW0</accession>
<dbReference type="EMBL" id="JAATIP010000189">
    <property type="protein sequence ID" value="KAF4361805.1"/>
    <property type="molecule type" value="Genomic_DNA"/>
</dbReference>
<dbReference type="Proteomes" id="UP000525078">
    <property type="component" value="Unassembled WGS sequence"/>
</dbReference>
<protein>
    <recommendedName>
        <fullName evidence="1">RNase H type-1 domain-containing protein</fullName>
    </recommendedName>
</protein>
<dbReference type="AlphaFoldDB" id="A0A7J6ETW0"/>
<gene>
    <name evidence="2" type="ORF">F8388_018971</name>
</gene>
<proteinExistence type="predicted"/>
<dbReference type="InterPro" id="IPR052929">
    <property type="entry name" value="RNase_H-like_EbsB-rel"/>
</dbReference>
<dbReference type="InterPro" id="IPR012337">
    <property type="entry name" value="RNaseH-like_sf"/>
</dbReference>
<organism evidence="2 3">
    <name type="scientific">Cannabis sativa</name>
    <name type="common">Hemp</name>
    <name type="synonym">Marijuana</name>
    <dbReference type="NCBI Taxonomy" id="3483"/>
    <lineage>
        <taxon>Eukaryota</taxon>
        <taxon>Viridiplantae</taxon>
        <taxon>Streptophyta</taxon>
        <taxon>Embryophyta</taxon>
        <taxon>Tracheophyta</taxon>
        <taxon>Spermatophyta</taxon>
        <taxon>Magnoliopsida</taxon>
        <taxon>eudicotyledons</taxon>
        <taxon>Gunneridae</taxon>
        <taxon>Pentapetalae</taxon>
        <taxon>rosids</taxon>
        <taxon>fabids</taxon>
        <taxon>Rosales</taxon>
        <taxon>Cannabaceae</taxon>
        <taxon>Cannabis</taxon>
    </lineage>
</organism>
<dbReference type="InterPro" id="IPR002156">
    <property type="entry name" value="RNaseH_domain"/>
</dbReference>
<reference evidence="2 3" key="1">
    <citation type="journal article" date="2020" name="bioRxiv">
        <title>Sequence and annotation of 42 cannabis genomes reveals extensive copy number variation in cannabinoid synthesis and pathogen resistance genes.</title>
        <authorList>
            <person name="Mckernan K.J."/>
            <person name="Helbert Y."/>
            <person name="Kane L.T."/>
            <person name="Ebling H."/>
            <person name="Zhang L."/>
            <person name="Liu B."/>
            <person name="Eaton Z."/>
            <person name="Mclaughlin S."/>
            <person name="Kingan S."/>
            <person name="Baybayan P."/>
            <person name="Concepcion G."/>
            <person name="Jordan M."/>
            <person name="Riva A."/>
            <person name="Barbazuk W."/>
            <person name="Harkins T."/>
        </authorList>
    </citation>
    <scope>NUCLEOTIDE SEQUENCE [LARGE SCALE GENOMIC DNA]</scope>
    <source>
        <strain evidence="3">cv. Jamaican Lion 4</strain>
        <tissue evidence="2">Leaf</tissue>
    </source>
</reference>
<dbReference type="Gene3D" id="3.30.420.10">
    <property type="entry name" value="Ribonuclease H-like superfamily/Ribonuclease H"/>
    <property type="match status" value="1"/>
</dbReference>
<dbReference type="Pfam" id="PF13456">
    <property type="entry name" value="RVT_3"/>
    <property type="match status" value="1"/>
</dbReference>